<gene>
    <name evidence="2" type="ORF">JOB18_027571</name>
</gene>
<dbReference type="PANTHER" id="PTHR46902">
    <property type="entry name" value="DOMON DOMAIN-CONTAINING PROTEIN FRRS1L"/>
    <property type="match status" value="1"/>
</dbReference>
<evidence type="ECO:0000313" key="3">
    <source>
        <dbReference type="Proteomes" id="UP000693946"/>
    </source>
</evidence>
<evidence type="ECO:0008006" key="4">
    <source>
        <dbReference type="Google" id="ProtNLM"/>
    </source>
</evidence>
<dbReference type="InterPro" id="IPR042789">
    <property type="entry name" value="FRRS1L"/>
</dbReference>
<comment type="caution">
    <text evidence="2">The sequence shown here is derived from an EMBL/GenBank/DDBJ whole genome shotgun (WGS) entry which is preliminary data.</text>
</comment>
<dbReference type="AlphaFoldDB" id="A0AAV6QV34"/>
<dbReference type="GO" id="GO:1900449">
    <property type="term" value="P:regulation of glutamate receptor signaling pathway"/>
    <property type="evidence" value="ECO:0007669"/>
    <property type="project" value="InterPro"/>
</dbReference>
<sequence length="297" mass="30968">MPAQHDITNGTAQHDITNGTAQHVNTNAGEQQTPMPVNDTSTPMPVNDTSTPMPVNDTSTPMPTTAAPATEAPSVVANITVETLNTSITRTQCGTEELCASEPADCDPSQDSSCYFLSAETQNGNNFTFGLSGESEGYIAVSLSTDETVGNNDTTYVCANNNGKVKFFSTVLNNGQLTRAERNVGSVKGSVNGNKIQCTFVADAITAQTRAAGVTVAISTGPFNSSTDDLGSPNLQFKSNVIDLANPNATVTNTISNTTNSNTTTTTANPSNHGITFQQTLMQALLISFGILGLTLV</sequence>
<dbReference type="Proteomes" id="UP000693946">
    <property type="component" value="Linkage Group LG3"/>
</dbReference>
<protein>
    <recommendedName>
        <fullName evidence="4">Ferric-chelate reductase 1</fullName>
    </recommendedName>
</protein>
<organism evidence="2 3">
    <name type="scientific">Solea senegalensis</name>
    <name type="common">Senegalese sole</name>
    <dbReference type="NCBI Taxonomy" id="28829"/>
    <lineage>
        <taxon>Eukaryota</taxon>
        <taxon>Metazoa</taxon>
        <taxon>Chordata</taxon>
        <taxon>Craniata</taxon>
        <taxon>Vertebrata</taxon>
        <taxon>Euteleostomi</taxon>
        <taxon>Actinopterygii</taxon>
        <taxon>Neopterygii</taxon>
        <taxon>Teleostei</taxon>
        <taxon>Neoteleostei</taxon>
        <taxon>Acanthomorphata</taxon>
        <taxon>Carangaria</taxon>
        <taxon>Pleuronectiformes</taxon>
        <taxon>Pleuronectoidei</taxon>
        <taxon>Soleidae</taxon>
        <taxon>Solea</taxon>
    </lineage>
</organism>
<dbReference type="GO" id="GO:0099072">
    <property type="term" value="P:regulation of postsynaptic membrane neurotransmitter receptor levels"/>
    <property type="evidence" value="ECO:0007669"/>
    <property type="project" value="TreeGrafter"/>
</dbReference>
<accession>A0AAV6QV34</accession>
<evidence type="ECO:0000313" key="2">
    <source>
        <dbReference type="EMBL" id="KAG7496911.1"/>
    </source>
</evidence>
<dbReference type="PANTHER" id="PTHR46902:SF1">
    <property type="entry name" value="DOMON DOMAIN-CONTAINING PROTEIN FRRS1L"/>
    <property type="match status" value="1"/>
</dbReference>
<dbReference type="EMBL" id="JAGKHQ010000015">
    <property type="protein sequence ID" value="KAG7496911.1"/>
    <property type="molecule type" value="Genomic_DNA"/>
</dbReference>
<feature type="region of interest" description="Disordered" evidence="1">
    <location>
        <begin position="26"/>
        <end position="46"/>
    </location>
</feature>
<keyword evidence="3" id="KW-1185">Reference proteome</keyword>
<proteinExistence type="predicted"/>
<evidence type="ECO:0000256" key="1">
    <source>
        <dbReference type="SAM" id="MobiDB-lite"/>
    </source>
</evidence>
<reference evidence="2 3" key="1">
    <citation type="journal article" date="2021" name="Sci. Rep.">
        <title>Chromosome anchoring in Senegalese sole (Solea senegalensis) reveals sex-associated markers and genome rearrangements in flatfish.</title>
        <authorList>
            <person name="Guerrero-Cozar I."/>
            <person name="Gomez-Garrido J."/>
            <person name="Berbel C."/>
            <person name="Martinez-Blanch J.F."/>
            <person name="Alioto T."/>
            <person name="Claros M.G."/>
            <person name="Gagnaire P.A."/>
            <person name="Manchado M."/>
        </authorList>
    </citation>
    <scope>NUCLEOTIDE SEQUENCE [LARGE SCALE GENOMIC DNA]</scope>
    <source>
        <strain evidence="2">Sse05_10M</strain>
    </source>
</reference>
<name>A0AAV6QV34_SOLSE</name>